<evidence type="ECO:0000313" key="2">
    <source>
        <dbReference type="Proteomes" id="UP000201571"/>
    </source>
</evidence>
<accession>K4ER53</accession>
<dbReference type="RefSeq" id="YP_006908526.1">
    <property type="nucleotide sequence ID" value="NC_018875.1"/>
</dbReference>
<protein>
    <submittedName>
        <fullName evidence="1">Uncharacterized protein</fullName>
    </submittedName>
</protein>
<proteinExistence type="predicted"/>
<dbReference type="KEGG" id="vg:13842590"/>
<sequence length="76" mass="8406">MGLYTLYWLIKGGDISLVSLTSETGLRDNNKVINLEYGVRDNNKVINLDSADNNKIIKVGVITTDILETTSIDMSD</sequence>
<dbReference type="Proteomes" id="UP000201571">
    <property type="component" value="Segment"/>
</dbReference>
<evidence type="ECO:0000313" key="1">
    <source>
        <dbReference type="EMBL" id="AER41444.1"/>
    </source>
</evidence>
<dbReference type="EMBL" id="JN408834">
    <property type="protein sequence ID" value="AER41444.1"/>
    <property type="molecule type" value="Genomic_DNA"/>
</dbReference>
<name>K4ER53_9BBAC</name>
<organism evidence="1 2">
    <name type="scientific">Epinotia aporema granulovirus</name>
    <dbReference type="NCBI Taxonomy" id="166056"/>
    <lineage>
        <taxon>Viruses</taxon>
        <taxon>Viruses incertae sedis</taxon>
        <taxon>Naldaviricetes</taxon>
        <taxon>Lefavirales</taxon>
        <taxon>Baculoviridae</taxon>
        <taxon>Betabaculovirus</taxon>
        <taxon>Betabaculovirus epaporemae</taxon>
    </lineage>
</organism>
<keyword evidence="2" id="KW-1185">Reference proteome</keyword>
<dbReference type="GeneID" id="13842590"/>
<reference evidence="1 2" key="1">
    <citation type="journal article" date="2012" name="BMC Genomics">
        <title>Genome of Epinotia aporema granulovirus (EpapGV), a polyorganotropic fast killing betabaculovirus with a novel thymidylate kinase gene.</title>
        <authorList>
            <person name="Ferrelli M.L."/>
            <person name="Salvador R."/>
            <person name="Biedma M.E."/>
            <person name="Berretta M.F."/>
            <person name="Haase S."/>
            <person name="Sciocco-Cap A."/>
            <person name="Ghiringhelli P.D."/>
            <person name="Romanowski V."/>
        </authorList>
    </citation>
    <scope>NUCLEOTIDE SEQUENCE [LARGE SCALE GENOMIC DNA]</scope>
</reference>